<evidence type="ECO:0000313" key="2">
    <source>
        <dbReference type="Proteomes" id="UP001310290"/>
    </source>
</evidence>
<dbReference type="Proteomes" id="UP001310290">
    <property type="component" value="Unassembled WGS sequence"/>
</dbReference>
<comment type="caution">
    <text evidence="1">The sequence shown here is derived from an EMBL/GenBank/DDBJ whole genome shotgun (WGS) entry which is preliminary data.</text>
</comment>
<name>A0ABU8AP50_9ACTN</name>
<protein>
    <submittedName>
        <fullName evidence="1">Uncharacterized protein</fullName>
    </submittedName>
</protein>
<accession>A0ABU8AP50</accession>
<sequence length="87" mass="9580">MLVSVYVKSMRPLQKPLLIAPTNATCRRGEGKCSCGGQSRGEARDVLLHDERRPLAGDLSRVDSLRCVIDDERLTARAFIAARFAPP</sequence>
<gene>
    <name evidence="1" type="ORF">QBA35_19350</name>
</gene>
<reference evidence="1" key="1">
    <citation type="submission" date="2023-04" db="EMBL/GenBank/DDBJ databases">
        <title>Genomic diversity of scab-causing Streptomyces spp. in the province of Quebec, Canada.</title>
        <authorList>
            <person name="Biessy A."/>
            <person name="Cadieux M."/>
            <person name="Ciotola M."/>
            <person name="Filion M."/>
        </authorList>
    </citation>
    <scope>NUCLEOTIDE SEQUENCE</scope>
    <source>
        <strain evidence="1">B21-115</strain>
    </source>
</reference>
<keyword evidence="2" id="KW-1185">Reference proteome</keyword>
<organism evidence="1 2">
    <name type="scientific">Streptomyces bottropensis</name>
    <dbReference type="NCBI Taxonomy" id="42235"/>
    <lineage>
        <taxon>Bacteria</taxon>
        <taxon>Bacillati</taxon>
        <taxon>Actinomycetota</taxon>
        <taxon>Actinomycetes</taxon>
        <taxon>Kitasatosporales</taxon>
        <taxon>Streptomycetaceae</taxon>
        <taxon>Streptomyces</taxon>
    </lineage>
</organism>
<proteinExistence type="predicted"/>
<dbReference type="EMBL" id="JARULZ010000001">
    <property type="protein sequence ID" value="MEH0635455.1"/>
    <property type="molecule type" value="Genomic_DNA"/>
</dbReference>
<dbReference type="RefSeq" id="WP_334659241.1">
    <property type="nucleotide sequence ID" value="NZ_JARULZ010000001.1"/>
</dbReference>
<evidence type="ECO:0000313" key="1">
    <source>
        <dbReference type="EMBL" id="MEH0635455.1"/>
    </source>
</evidence>